<dbReference type="EMBL" id="CM026432">
    <property type="protein sequence ID" value="KAG0556861.1"/>
    <property type="molecule type" value="Genomic_DNA"/>
</dbReference>
<keyword evidence="3" id="KW-1185">Reference proteome</keyword>
<name>A0A8T0GCC7_CERPU</name>
<dbReference type="AlphaFoldDB" id="A0A8T0GCC7"/>
<feature type="compositionally biased region" description="Polar residues" evidence="1">
    <location>
        <begin position="40"/>
        <end position="54"/>
    </location>
</feature>
<proteinExistence type="predicted"/>
<evidence type="ECO:0000256" key="1">
    <source>
        <dbReference type="SAM" id="MobiDB-lite"/>
    </source>
</evidence>
<evidence type="ECO:0000313" key="2">
    <source>
        <dbReference type="EMBL" id="KAG0556861.1"/>
    </source>
</evidence>
<sequence length="100" mass="11543">MPFTAVKKAKSVELEKDVDIEAIREKLSKRFGKDIYDYSSRTPAASRSSQSLRKNSGAPEEDLQTMKQKLSNKFKRIRLPTLCGYTYRRTTSFRSKDMAE</sequence>
<evidence type="ECO:0000313" key="3">
    <source>
        <dbReference type="Proteomes" id="UP000822688"/>
    </source>
</evidence>
<reference evidence="2 3" key="1">
    <citation type="submission" date="2020-06" db="EMBL/GenBank/DDBJ databases">
        <title>WGS assembly of Ceratodon purpureus strain R40.</title>
        <authorList>
            <person name="Carey S.B."/>
            <person name="Jenkins J."/>
            <person name="Shu S."/>
            <person name="Lovell J.T."/>
            <person name="Sreedasyam A."/>
            <person name="Maumus F."/>
            <person name="Tiley G.P."/>
            <person name="Fernandez-Pozo N."/>
            <person name="Barry K."/>
            <person name="Chen C."/>
            <person name="Wang M."/>
            <person name="Lipzen A."/>
            <person name="Daum C."/>
            <person name="Saski C.A."/>
            <person name="Payton A.C."/>
            <person name="Mcbreen J.C."/>
            <person name="Conrad R.E."/>
            <person name="Kollar L.M."/>
            <person name="Olsson S."/>
            <person name="Huttunen S."/>
            <person name="Landis J.B."/>
            <person name="Wickett N.J."/>
            <person name="Johnson M.G."/>
            <person name="Rensing S.A."/>
            <person name="Grimwood J."/>
            <person name="Schmutz J."/>
            <person name="Mcdaniel S.F."/>
        </authorList>
    </citation>
    <scope>NUCLEOTIDE SEQUENCE [LARGE SCALE GENOMIC DNA]</scope>
    <source>
        <strain evidence="2 3">R40</strain>
    </source>
</reference>
<dbReference type="Proteomes" id="UP000822688">
    <property type="component" value="Chromosome 11"/>
</dbReference>
<feature type="region of interest" description="Disordered" evidence="1">
    <location>
        <begin position="40"/>
        <end position="70"/>
    </location>
</feature>
<protein>
    <submittedName>
        <fullName evidence="2">Uncharacterized protein</fullName>
    </submittedName>
</protein>
<gene>
    <name evidence="2" type="ORF">KC19_11G084600</name>
</gene>
<accession>A0A8T0GCC7</accession>
<comment type="caution">
    <text evidence="2">The sequence shown here is derived from an EMBL/GenBank/DDBJ whole genome shotgun (WGS) entry which is preliminary data.</text>
</comment>
<organism evidence="2 3">
    <name type="scientific">Ceratodon purpureus</name>
    <name type="common">Fire moss</name>
    <name type="synonym">Dicranum purpureum</name>
    <dbReference type="NCBI Taxonomy" id="3225"/>
    <lineage>
        <taxon>Eukaryota</taxon>
        <taxon>Viridiplantae</taxon>
        <taxon>Streptophyta</taxon>
        <taxon>Embryophyta</taxon>
        <taxon>Bryophyta</taxon>
        <taxon>Bryophytina</taxon>
        <taxon>Bryopsida</taxon>
        <taxon>Dicranidae</taxon>
        <taxon>Pseudoditrichales</taxon>
        <taxon>Ditrichaceae</taxon>
        <taxon>Ceratodon</taxon>
    </lineage>
</organism>